<evidence type="ECO:0000313" key="4">
    <source>
        <dbReference type="Proteomes" id="UP000887567"/>
    </source>
</evidence>
<protein>
    <recommendedName>
        <fullName evidence="5">Beclin 1-associated autophagy-related key regulator</fullName>
    </recommendedName>
</protein>
<organism evidence="3 4">
    <name type="scientific">Exaiptasia diaphana</name>
    <name type="common">Tropical sea anemone</name>
    <name type="synonym">Aiptasia pulchella</name>
    <dbReference type="NCBI Taxonomy" id="2652724"/>
    <lineage>
        <taxon>Eukaryota</taxon>
        <taxon>Metazoa</taxon>
        <taxon>Cnidaria</taxon>
        <taxon>Anthozoa</taxon>
        <taxon>Hexacorallia</taxon>
        <taxon>Actiniaria</taxon>
        <taxon>Aiptasiidae</taxon>
        <taxon>Exaiptasia</taxon>
    </lineage>
</organism>
<feature type="compositionally biased region" description="Polar residues" evidence="2">
    <location>
        <begin position="451"/>
        <end position="467"/>
    </location>
</feature>
<proteinExistence type="predicted"/>
<dbReference type="GO" id="GO:0016240">
    <property type="term" value="P:autophagosome membrane docking"/>
    <property type="evidence" value="ECO:0007669"/>
    <property type="project" value="TreeGrafter"/>
</dbReference>
<feature type="region of interest" description="Disordered" evidence="2">
    <location>
        <begin position="1"/>
        <end position="21"/>
    </location>
</feature>
<dbReference type="GO" id="GO:0005776">
    <property type="term" value="C:autophagosome"/>
    <property type="evidence" value="ECO:0007669"/>
    <property type="project" value="TreeGrafter"/>
</dbReference>
<dbReference type="GO" id="GO:0035014">
    <property type="term" value="F:phosphatidylinositol 3-kinase regulator activity"/>
    <property type="evidence" value="ECO:0007669"/>
    <property type="project" value="TreeGrafter"/>
</dbReference>
<dbReference type="GeneID" id="110233936"/>
<feature type="compositionally biased region" description="Low complexity" evidence="2">
    <location>
        <begin position="10"/>
        <end position="21"/>
    </location>
</feature>
<dbReference type="PANTHER" id="PTHR13664">
    <property type="entry name" value="BECLIN 1-ASSOCIATED AUTOPHAGY-RELATED KEY REGULATOR"/>
    <property type="match status" value="1"/>
</dbReference>
<dbReference type="GO" id="GO:0097629">
    <property type="term" value="C:extrinsic component of omegasome membrane"/>
    <property type="evidence" value="ECO:0007669"/>
    <property type="project" value="TreeGrafter"/>
</dbReference>
<dbReference type="GO" id="GO:0000045">
    <property type="term" value="P:autophagosome assembly"/>
    <property type="evidence" value="ECO:0007669"/>
    <property type="project" value="TreeGrafter"/>
</dbReference>
<dbReference type="Proteomes" id="UP000887567">
    <property type="component" value="Unplaced"/>
</dbReference>
<feature type="region of interest" description="Disordered" evidence="2">
    <location>
        <begin position="411"/>
        <end position="478"/>
    </location>
</feature>
<evidence type="ECO:0000313" key="3">
    <source>
        <dbReference type="EnsemblMetazoa" id="XP_020894928.1"/>
    </source>
</evidence>
<dbReference type="GO" id="GO:0097632">
    <property type="term" value="C:extrinsic component of phagophore assembly site membrane"/>
    <property type="evidence" value="ECO:0007669"/>
    <property type="project" value="TreeGrafter"/>
</dbReference>
<dbReference type="GO" id="GO:0035032">
    <property type="term" value="C:phosphatidylinositol 3-kinase complex, class III"/>
    <property type="evidence" value="ECO:0007669"/>
    <property type="project" value="TreeGrafter"/>
</dbReference>
<dbReference type="RefSeq" id="XP_020894928.1">
    <property type="nucleotide sequence ID" value="XM_021039269.2"/>
</dbReference>
<evidence type="ECO:0008006" key="5">
    <source>
        <dbReference type="Google" id="ProtNLM"/>
    </source>
</evidence>
<keyword evidence="1" id="KW-0175">Coiled coil</keyword>
<dbReference type="InterPro" id="IPR018791">
    <property type="entry name" value="UV_resistance/autophagy_Atg14"/>
</dbReference>
<dbReference type="Pfam" id="PF10186">
    <property type="entry name" value="ATG14"/>
    <property type="match status" value="1"/>
</dbReference>
<accession>A0A913WVZ2</accession>
<sequence length="495" mass="55970">MAVEFHENQTETSLPSSLTSSTSSTTAALLYETCSLCLRKSKNFTCDMCVSRGDFSKSKQSEISYCELQRKYENLKRLKLAFQTRILEMLEKRKHLHALSEKIVIKRERVHCLHQVLHDTQESCNIDLLQLNSLRDSNSQKQKQMAINREKVTRKAHAKDQYKAKLSEDRESLVMVSNKLSKLRKRTVINTQQYLFPVEAIPVYPVMGTPPPHNLNIDLDTSQDIEVDEIQTHESVESALAEATQTSYVEGRWVSKEDDLNIEYSIVDSMCVLRGNNDYSSYCDWVKAHRNGSRGPDEDFGLRNPAFTICAGLSHTAQFLELLAYYFDVILPKKLNYSEFCHNELSKSEFRSAVSRLNSNILHLCFTQHVDPTLLSWDRPLHNLYALLNSSSIGRIGAFECHPEQLLLSVEQDKSQSDDSDMEDGGANSESDTDWETLPKSLDVPEDVPIYTNTSTKTSMTLSSGQEESTEGPGTTASLVTSAAASVAALWPWKR</sequence>
<dbReference type="OrthoDB" id="16772at2759"/>
<dbReference type="GO" id="GO:0009267">
    <property type="term" value="P:cellular response to starvation"/>
    <property type="evidence" value="ECO:0007669"/>
    <property type="project" value="TreeGrafter"/>
</dbReference>
<keyword evidence="4" id="KW-1185">Reference proteome</keyword>
<dbReference type="GO" id="GO:0000423">
    <property type="term" value="P:mitophagy"/>
    <property type="evidence" value="ECO:0007669"/>
    <property type="project" value="TreeGrafter"/>
</dbReference>
<evidence type="ECO:0000256" key="1">
    <source>
        <dbReference type="ARBA" id="ARBA00023054"/>
    </source>
</evidence>
<dbReference type="PANTHER" id="PTHR13664:SF0">
    <property type="entry name" value="BECLIN 1-ASSOCIATED AUTOPHAGY-RELATED KEY REGULATOR"/>
    <property type="match status" value="1"/>
</dbReference>
<reference evidence="3" key="1">
    <citation type="submission" date="2022-11" db="UniProtKB">
        <authorList>
            <consortium name="EnsemblMetazoa"/>
        </authorList>
    </citation>
    <scope>IDENTIFICATION</scope>
</reference>
<dbReference type="GO" id="GO:0043495">
    <property type="term" value="F:protein-membrane adaptor activity"/>
    <property type="evidence" value="ECO:0007669"/>
    <property type="project" value="TreeGrafter"/>
</dbReference>
<name>A0A913WVZ2_EXADI</name>
<dbReference type="AlphaFoldDB" id="A0A913WVZ2"/>
<dbReference type="EnsemblMetazoa" id="XM_021039269.2">
    <property type="protein sequence ID" value="XP_020894928.1"/>
    <property type="gene ID" value="LOC110233936"/>
</dbReference>
<dbReference type="OMA" id="DLGRYGH"/>
<dbReference type="KEGG" id="epa:110233936"/>
<evidence type="ECO:0000256" key="2">
    <source>
        <dbReference type="SAM" id="MobiDB-lite"/>
    </source>
</evidence>